<dbReference type="EMBL" id="VOSL01000115">
    <property type="protein sequence ID" value="TXD32708.1"/>
    <property type="molecule type" value="Genomic_DNA"/>
</dbReference>
<protein>
    <submittedName>
        <fullName evidence="3">Uncharacterized protein</fullName>
    </submittedName>
</protein>
<evidence type="ECO:0000313" key="3">
    <source>
        <dbReference type="EMBL" id="TXD32708.1"/>
    </source>
</evidence>
<feature type="compositionally biased region" description="Low complexity" evidence="1">
    <location>
        <begin position="53"/>
        <end position="80"/>
    </location>
</feature>
<feature type="region of interest" description="Disordered" evidence="1">
    <location>
        <begin position="49"/>
        <end position="88"/>
    </location>
</feature>
<feature type="signal peptide" evidence="2">
    <location>
        <begin position="1"/>
        <end position="25"/>
    </location>
</feature>
<accession>A0A5C6X1N5</accession>
<evidence type="ECO:0000313" key="4">
    <source>
        <dbReference type="Proteomes" id="UP000321046"/>
    </source>
</evidence>
<evidence type="ECO:0000256" key="2">
    <source>
        <dbReference type="SAM" id="SignalP"/>
    </source>
</evidence>
<feature type="non-terminal residue" evidence="3">
    <location>
        <position position="88"/>
    </location>
</feature>
<dbReference type="Proteomes" id="UP000321046">
    <property type="component" value="Unassembled WGS sequence"/>
</dbReference>
<proteinExistence type="predicted"/>
<dbReference type="PROSITE" id="PS51257">
    <property type="entry name" value="PROKAR_LIPOPROTEIN"/>
    <property type="match status" value="1"/>
</dbReference>
<keyword evidence="2" id="KW-0732">Signal</keyword>
<sequence length="88" mass="8939">MRMFAHPHLRLLAAALLLATTLGCAGTASSDYSQAPSYGGYETTESIAYESDAPSIASESAARSAPRAPQEQPQARGAAAPAPPPPAA</sequence>
<reference evidence="3 4" key="1">
    <citation type="submission" date="2019-08" db="EMBL/GenBank/DDBJ databases">
        <title>Bradymonadales sp. TMQ2.</title>
        <authorList>
            <person name="Liang Q."/>
        </authorList>
    </citation>
    <scope>NUCLEOTIDE SEQUENCE [LARGE SCALE GENOMIC DNA]</scope>
    <source>
        <strain evidence="3 4">TMQ2</strain>
    </source>
</reference>
<evidence type="ECO:0000256" key="1">
    <source>
        <dbReference type="SAM" id="MobiDB-lite"/>
    </source>
</evidence>
<name>A0A5C6X1N5_9DELT</name>
<organism evidence="3 4">
    <name type="scientific">Lujinxingia vulgaris</name>
    <dbReference type="NCBI Taxonomy" id="2600176"/>
    <lineage>
        <taxon>Bacteria</taxon>
        <taxon>Deltaproteobacteria</taxon>
        <taxon>Bradymonadales</taxon>
        <taxon>Lujinxingiaceae</taxon>
        <taxon>Lujinxingia</taxon>
    </lineage>
</organism>
<comment type="caution">
    <text evidence="3">The sequence shown here is derived from an EMBL/GenBank/DDBJ whole genome shotgun (WGS) entry which is preliminary data.</text>
</comment>
<gene>
    <name evidence="3" type="ORF">FRC96_16615</name>
</gene>
<feature type="chain" id="PRO_5023005273" evidence="2">
    <location>
        <begin position="26"/>
        <end position="88"/>
    </location>
</feature>
<dbReference type="AlphaFoldDB" id="A0A5C6X1N5"/>